<evidence type="ECO:0000313" key="1">
    <source>
        <dbReference type="EMBL" id="AJQ92459.1"/>
    </source>
</evidence>
<dbReference type="InterPro" id="IPR027417">
    <property type="entry name" value="P-loop_NTPase"/>
</dbReference>
<dbReference type="KEGG" id="gsn:YC6258_00409"/>
<dbReference type="STRING" id="1445510.YC6258_00409"/>
<dbReference type="SUPFAM" id="SSF52540">
    <property type="entry name" value="P-loop containing nucleoside triphosphate hydrolases"/>
    <property type="match status" value="1"/>
</dbReference>
<dbReference type="GO" id="GO:0004713">
    <property type="term" value="F:protein tyrosine kinase activity"/>
    <property type="evidence" value="ECO:0007669"/>
    <property type="project" value="TreeGrafter"/>
</dbReference>
<dbReference type="Proteomes" id="UP000032266">
    <property type="component" value="Chromosome"/>
</dbReference>
<protein>
    <submittedName>
        <fullName evidence="1">ATPase involved in chromosome partitioning</fullName>
    </submittedName>
</protein>
<dbReference type="AlphaFoldDB" id="A0A0C5VQ97"/>
<gene>
    <name evidence="1" type="ORF">YC6258_00409</name>
</gene>
<accession>A0A0C5VQ97</accession>
<evidence type="ECO:0000313" key="2">
    <source>
        <dbReference type="Proteomes" id="UP000032266"/>
    </source>
</evidence>
<name>A0A0C5VQ97_9GAMM</name>
<sequence length="260" mass="29075">MVSKLEKAILKVQDEHNQIVTEAEQIYLANETELQEMFEPFLLSERQLDKMKLIYGDMYDQSQLKPYVDAAYQIRQQAKARFSQSVLVTSLGGRAGTSHVARNLAIALRMDKAHSSLLVDMNMDRPSLQPFFGLEGKLGLAEFLADESIIASDLIFPVGIKRLRCITAGNSRAVDTAHFQHPRIHVLLNHIRGRYRNRDIVIDAPPITEDAGTKILLELCDKIIIVVPKGKFTGDQLANATAMIPPDQLAGVFFNEFPAS</sequence>
<reference evidence="1 2" key="1">
    <citation type="submission" date="2014-01" db="EMBL/GenBank/DDBJ databases">
        <title>Full genme sequencing of cellulolytic bacterium Gynuella sunshinyii YC6258T gen. nov., sp. nov.</title>
        <authorList>
            <person name="Khan H."/>
            <person name="Chung E.J."/>
            <person name="Chung Y.R."/>
        </authorList>
    </citation>
    <scope>NUCLEOTIDE SEQUENCE [LARGE SCALE GENOMIC DNA]</scope>
    <source>
        <strain evidence="1 2">YC6258</strain>
    </source>
</reference>
<dbReference type="HOGENOM" id="CLU_052027_1_1_6"/>
<dbReference type="RefSeq" id="WP_044615513.1">
    <property type="nucleotide sequence ID" value="NZ_CP007142.1"/>
</dbReference>
<dbReference type="OrthoDB" id="9775724at2"/>
<dbReference type="GO" id="GO:0005886">
    <property type="term" value="C:plasma membrane"/>
    <property type="evidence" value="ECO:0007669"/>
    <property type="project" value="TreeGrafter"/>
</dbReference>
<keyword evidence="2" id="KW-1185">Reference proteome</keyword>
<dbReference type="InterPro" id="IPR050445">
    <property type="entry name" value="Bact_polysacc_biosynth/exp"/>
</dbReference>
<dbReference type="PANTHER" id="PTHR32309:SF13">
    <property type="entry name" value="FERRIC ENTEROBACTIN TRANSPORT PROTEIN FEPE"/>
    <property type="match status" value="1"/>
</dbReference>
<proteinExistence type="predicted"/>
<dbReference type="Gene3D" id="3.40.50.300">
    <property type="entry name" value="P-loop containing nucleotide triphosphate hydrolases"/>
    <property type="match status" value="1"/>
</dbReference>
<dbReference type="PANTHER" id="PTHR32309">
    <property type="entry name" value="TYROSINE-PROTEIN KINASE"/>
    <property type="match status" value="1"/>
</dbReference>
<organism evidence="1 2">
    <name type="scientific">Gynuella sunshinyii YC6258</name>
    <dbReference type="NCBI Taxonomy" id="1445510"/>
    <lineage>
        <taxon>Bacteria</taxon>
        <taxon>Pseudomonadati</taxon>
        <taxon>Pseudomonadota</taxon>
        <taxon>Gammaproteobacteria</taxon>
        <taxon>Oceanospirillales</taxon>
        <taxon>Saccharospirillaceae</taxon>
        <taxon>Gynuella</taxon>
    </lineage>
</organism>
<dbReference type="EMBL" id="CP007142">
    <property type="protein sequence ID" value="AJQ92459.1"/>
    <property type="molecule type" value="Genomic_DNA"/>
</dbReference>